<evidence type="ECO:0000313" key="4">
    <source>
        <dbReference type="Proteomes" id="UP000701801"/>
    </source>
</evidence>
<dbReference type="GO" id="GO:0003824">
    <property type="term" value="F:catalytic activity"/>
    <property type="evidence" value="ECO:0007669"/>
    <property type="project" value="InterPro"/>
</dbReference>
<dbReference type="PROSITE" id="PS51747">
    <property type="entry name" value="CYT_DCMP_DEAMINASES_2"/>
    <property type="match status" value="1"/>
</dbReference>
<dbReference type="EMBL" id="CAJVRM010000407">
    <property type="protein sequence ID" value="CAG8980702.1"/>
    <property type="molecule type" value="Genomic_DNA"/>
</dbReference>
<accession>A0A9N9QAQ5</accession>
<feature type="region of interest" description="Disordered" evidence="1">
    <location>
        <begin position="1"/>
        <end position="20"/>
    </location>
</feature>
<dbReference type="Gene3D" id="3.40.140.10">
    <property type="entry name" value="Cytidine Deaminase, domain 2"/>
    <property type="match status" value="1"/>
</dbReference>
<dbReference type="GO" id="GO:0006139">
    <property type="term" value="P:nucleobase-containing compound metabolic process"/>
    <property type="evidence" value="ECO:0007669"/>
    <property type="project" value="UniProtKB-ARBA"/>
</dbReference>
<evidence type="ECO:0000259" key="2">
    <source>
        <dbReference type="PROSITE" id="PS51747"/>
    </source>
</evidence>
<keyword evidence="4" id="KW-1185">Reference proteome</keyword>
<feature type="domain" description="CMP/dCMP-type deaminase" evidence="2">
    <location>
        <begin position="19"/>
        <end position="164"/>
    </location>
</feature>
<dbReference type="OrthoDB" id="252265at2759"/>
<protein>
    <recommendedName>
        <fullName evidence="2">CMP/dCMP-type deaminase domain-containing protein</fullName>
    </recommendedName>
</protein>
<dbReference type="SUPFAM" id="SSF53927">
    <property type="entry name" value="Cytidine deaminase-like"/>
    <property type="match status" value="1"/>
</dbReference>
<dbReference type="InterPro" id="IPR002125">
    <property type="entry name" value="CMP_dCMP_dom"/>
</dbReference>
<dbReference type="InterPro" id="IPR016193">
    <property type="entry name" value="Cytidine_deaminase-like"/>
</dbReference>
<gene>
    <name evidence="3" type="ORF">HYALB_00007194</name>
</gene>
<evidence type="ECO:0000256" key="1">
    <source>
        <dbReference type="SAM" id="MobiDB-lite"/>
    </source>
</evidence>
<proteinExistence type="predicted"/>
<reference evidence="3" key="1">
    <citation type="submission" date="2021-07" db="EMBL/GenBank/DDBJ databases">
        <authorList>
            <person name="Durling M."/>
        </authorList>
    </citation>
    <scope>NUCLEOTIDE SEQUENCE</scope>
</reference>
<evidence type="ECO:0000313" key="3">
    <source>
        <dbReference type="EMBL" id="CAG8980702.1"/>
    </source>
</evidence>
<name>A0A9N9QAQ5_9HELO</name>
<dbReference type="AlphaFoldDB" id="A0A9N9QAQ5"/>
<sequence>MKAHHTPLRPMPTITSPSPSPVEYMRQALELAQKSTPKPTNYRVGALVVDATINTVLATGYTLECEGNTHAEQSCFIKLAREHNVSEEEVGAVLPEKAVLYTTMEPCSQRSVGNVPCVERILGLGKGREDGKGIKTVYVGVLEPDTFVRENTGRGRLEAAGIQVVLVEGEGLVQDILSVATAGHVRTDNDSATATGTA</sequence>
<dbReference type="Proteomes" id="UP000701801">
    <property type="component" value="Unassembled WGS sequence"/>
</dbReference>
<dbReference type="Pfam" id="PF18785">
    <property type="entry name" value="Inv-AAD"/>
    <property type="match status" value="1"/>
</dbReference>
<comment type="caution">
    <text evidence="3">The sequence shown here is derived from an EMBL/GenBank/DDBJ whole genome shotgun (WGS) entry which is preliminary data.</text>
</comment>
<organism evidence="3 4">
    <name type="scientific">Hymenoscyphus albidus</name>
    <dbReference type="NCBI Taxonomy" id="595503"/>
    <lineage>
        <taxon>Eukaryota</taxon>
        <taxon>Fungi</taxon>
        <taxon>Dikarya</taxon>
        <taxon>Ascomycota</taxon>
        <taxon>Pezizomycotina</taxon>
        <taxon>Leotiomycetes</taxon>
        <taxon>Helotiales</taxon>
        <taxon>Helotiaceae</taxon>
        <taxon>Hymenoscyphus</taxon>
    </lineage>
</organism>